<name>A0AAU9TIX0_EUPED</name>
<dbReference type="PANTHER" id="PTHR11439">
    <property type="entry name" value="GAG-POL-RELATED RETROTRANSPOSON"/>
    <property type="match status" value="1"/>
</dbReference>
<dbReference type="InterPro" id="IPR043502">
    <property type="entry name" value="DNA/RNA_pol_sf"/>
</dbReference>
<dbReference type="SUPFAM" id="SSF56672">
    <property type="entry name" value="DNA/RNA polymerases"/>
    <property type="match status" value="1"/>
</dbReference>
<proteinExistence type="predicted"/>
<sequence length="258" mass="29487">MQNCKPVATPMALNSKLTVPKDKSACIQDETFDYRQLLGGLMYLSVCTRPDIAFACSQLSQFNNSFDRSHWIVAKRILRYLAGTINCSLCYVKSINCYLRAYTDADWGNDENGRKSYTGYVIKLGNNTINWESRKQRCVALSSTEAEYLAIGDVCKDICFIKNLLSEIVNINIPCIVFNDNQSAQRLLECREFCHKRTKHIDIRYHFVTDLIKNDSVSVKYLSTDKMIADVLTKPLCVQKHCSFIENMNVRVMPTISI</sequence>
<protein>
    <recommendedName>
        <fullName evidence="3">Copia protein</fullName>
    </recommendedName>
</protein>
<gene>
    <name evidence="1" type="ORF">EEDITHA_LOCUS3793</name>
</gene>
<reference evidence="1" key="1">
    <citation type="submission" date="2022-03" db="EMBL/GenBank/DDBJ databases">
        <authorList>
            <person name="Tunstrom K."/>
        </authorList>
    </citation>
    <scope>NUCLEOTIDE SEQUENCE</scope>
</reference>
<evidence type="ECO:0000313" key="2">
    <source>
        <dbReference type="Proteomes" id="UP001153954"/>
    </source>
</evidence>
<evidence type="ECO:0000313" key="1">
    <source>
        <dbReference type="EMBL" id="CAH2087544.1"/>
    </source>
</evidence>
<dbReference type="PANTHER" id="PTHR11439:SF467">
    <property type="entry name" value="INTEGRASE CATALYTIC DOMAIN-CONTAINING PROTEIN"/>
    <property type="match status" value="1"/>
</dbReference>
<dbReference type="CDD" id="cd09272">
    <property type="entry name" value="RNase_HI_RT_Ty1"/>
    <property type="match status" value="1"/>
</dbReference>
<keyword evidence="2" id="KW-1185">Reference proteome</keyword>
<evidence type="ECO:0008006" key="3">
    <source>
        <dbReference type="Google" id="ProtNLM"/>
    </source>
</evidence>
<dbReference type="GO" id="GO:0071897">
    <property type="term" value="P:DNA biosynthetic process"/>
    <property type="evidence" value="ECO:0007669"/>
    <property type="project" value="UniProtKB-ARBA"/>
</dbReference>
<accession>A0AAU9TIX0</accession>
<comment type="caution">
    <text evidence="1">The sequence shown here is derived from an EMBL/GenBank/DDBJ whole genome shotgun (WGS) entry which is preliminary data.</text>
</comment>
<dbReference type="EMBL" id="CAKOGL010000006">
    <property type="protein sequence ID" value="CAH2087544.1"/>
    <property type="molecule type" value="Genomic_DNA"/>
</dbReference>
<dbReference type="Proteomes" id="UP001153954">
    <property type="component" value="Unassembled WGS sequence"/>
</dbReference>
<dbReference type="AlphaFoldDB" id="A0AAU9TIX0"/>
<organism evidence="1 2">
    <name type="scientific">Euphydryas editha</name>
    <name type="common">Edith's checkerspot</name>
    <dbReference type="NCBI Taxonomy" id="104508"/>
    <lineage>
        <taxon>Eukaryota</taxon>
        <taxon>Metazoa</taxon>
        <taxon>Ecdysozoa</taxon>
        <taxon>Arthropoda</taxon>
        <taxon>Hexapoda</taxon>
        <taxon>Insecta</taxon>
        <taxon>Pterygota</taxon>
        <taxon>Neoptera</taxon>
        <taxon>Endopterygota</taxon>
        <taxon>Lepidoptera</taxon>
        <taxon>Glossata</taxon>
        <taxon>Ditrysia</taxon>
        <taxon>Papilionoidea</taxon>
        <taxon>Nymphalidae</taxon>
        <taxon>Nymphalinae</taxon>
        <taxon>Euphydryas</taxon>
    </lineage>
</organism>